<evidence type="ECO:0000256" key="2">
    <source>
        <dbReference type="SAM" id="MobiDB-lite"/>
    </source>
</evidence>
<feature type="compositionally biased region" description="Basic and acidic residues" evidence="2">
    <location>
        <begin position="136"/>
        <end position="145"/>
    </location>
</feature>
<reference evidence="4" key="1">
    <citation type="submission" date="2022-06" db="EMBL/GenBank/DDBJ databases">
        <authorList>
            <person name="Dietemann V."/>
            <person name="Ory F."/>
            <person name="Dainat B."/>
            <person name="Oberhansli S."/>
        </authorList>
    </citation>
    <scope>NUCLEOTIDE SEQUENCE</scope>
    <source>
        <strain evidence="4">Ena-SAMPLE-TAB-26-04-2022-14:26:32:270-5432</strain>
    </source>
</reference>
<dbReference type="EMBL" id="CALYLO010000018">
    <property type="protein sequence ID" value="CAH8249612.1"/>
    <property type="molecule type" value="Genomic_DNA"/>
</dbReference>
<dbReference type="CDD" id="cd00093">
    <property type="entry name" value="HTH_XRE"/>
    <property type="match status" value="1"/>
</dbReference>
<protein>
    <submittedName>
        <fullName evidence="4">Helix-turn-helix domain-containing protein</fullName>
    </submittedName>
</protein>
<keyword evidence="5" id="KW-1185">Reference proteome</keyword>
<dbReference type="RefSeq" id="WP_213431440.1">
    <property type="nucleotide sequence ID" value="NZ_AP031286.1"/>
</dbReference>
<dbReference type="Gene3D" id="1.10.260.40">
    <property type="entry name" value="lambda repressor-like DNA-binding domains"/>
    <property type="match status" value="1"/>
</dbReference>
<sequence>MSIGRRIKELRKEKGVSQKDLAETIGVSRGNVGDWELDKVKPGADALLALSEYFEVTTDWLLSGNEPSNARKLVQGSALGISPSDLELLAKYHQLEDRDKIKIEERIEVLLELAGKESDSSSKHAKSHISTNGGNGKEEAATRPA</sequence>
<dbReference type="PROSITE" id="PS50943">
    <property type="entry name" value="HTH_CROC1"/>
    <property type="match status" value="1"/>
</dbReference>
<proteinExistence type="predicted"/>
<organism evidence="4 5">
    <name type="scientific">Paenibacillus melissococcoides</name>
    <dbReference type="NCBI Taxonomy" id="2912268"/>
    <lineage>
        <taxon>Bacteria</taxon>
        <taxon>Bacillati</taxon>
        <taxon>Bacillota</taxon>
        <taxon>Bacilli</taxon>
        <taxon>Bacillales</taxon>
        <taxon>Paenibacillaceae</taxon>
        <taxon>Paenibacillus</taxon>
    </lineage>
</organism>
<dbReference type="SMART" id="SM00530">
    <property type="entry name" value="HTH_XRE"/>
    <property type="match status" value="1"/>
</dbReference>
<name>A0ABM9GE98_9BACL</name>
<dbReference type="PANTHER" id="PTHR46558">
    <property type="entry name" value="TRACRIPTIONAL REGULATORY PROTEIN-RELATED-RELATED"/>
    <property type="match status" value="1"/>
</dbReference>
<dbReference type="Pfam" id="PF12844">
    <property type="entry name" value="HTH_19"/>
    <property type="match status" value="1"/>
</dbReference>
<dbReference type="SUPFAM" id="SSF47413">
    <property type="entry name" value="lambda repressor-like DNA-binding domains"/>
    <property type="match status" value="1"/>
</dbReference>
<comment type="caution">
    <text evidence="4">The sequence shown here is derived from an EMBL/GenBank/DDBJ whole genome shotgun (WGS) entry which is preliminary data.</text>
</comment>
<dbReference type="InterPro" id="IPR010982">
    <property type="entry name" value="Lambda_DNA-bd_dom_sf"/>
</dbReference>
<evidence type="ECO:0000256" key="1">
    <source>
        <dbReference type="ARBA" id="ARBA00023125"/>
    </source>
</evidence>
<dbReference type="Proteomes" id="UP001154322">
    <property type="component" value="Unassembled WGS sequence"/>
</dbReference>
<evidence type="ECO:0000259" key="3">
    <source>
        <dbReference type="PROSITE" id="PS50943"/>
    </source>
</evidence>
<evidence type="ECO:0000313" key="5">
    <source>
        <dbReference type="Proteomes" id="UP001154322"/>
    </source>
</evidence>
<evidence type="ECO:0000313" key="4">
    <source>
        <dbReference type="EMBL" id="CAH8249612.1"/>
    </source>
</evidence>
<dbReference type="PANTHER" id="PTHR46558:SF13">
    <property type="entry name" value="HTH-TYPE TRANSCRIPTIONAL REGULATOR IMMR"/>
    <property type="match status" value="1"/>
</dbReference>
<accession>A0ABM9GE98</accession>
<feature type="region of interest" description="Disordered" evidence="2">
    <location>
        <begin position="115"/>
        <end position="145"/>
    </location>
</feature>
<dbReference type="InterPro" id="IPR001387">
    <property type="entry name" value="Cro/C1-type_HTH"/>
</dbReference>
<gene>
    <name evidence="4" type="ORF">WJ0W_006797</name>
</gene>
<feature type="domain" description="HTH cro/C1-type" evidence="3">
    <location>
        <begin position="7"/>
        <end position="61"/>
    </location>
</feature>
<keyword evidence="1" id="KW-0238">DNA-binding</keyword>